<keyword evidence="6" id="KW-0812">Transmembrane</keyword>
<feature type="domain" description="Methyl-accepting transducer" evidence="7">
    <location>
        <begin position="392"/>
        <end position="628"/>
    </location>
</feature>
<dbReference type="SMART" id="SM00304">
    <property type="entry name" value="HAMP"/>
    <property type="match status" value="1"/>
</dbReference>
<keyword evidence="6" id="KW-0472">Membrane</keyword>
<evidence type="ECO:0000256" key="2">
    <source>
        <dbReference type="ARBA" id="ARBA00023224"/>
    </source>
</evidence>
<feature type="region of interest" description="Disordered" evidence="5">
    <location>
        <begin position="445"/>
        <end position="471"/>
    </location>
</feature>
<dbReference type="Gene3D" id="1.10.287.950">
    <property type="entry name" value="Methyl-accepting chemotaxis protein"/>
    <property type="match status" value="1"/>
</dbReference>
<name>A0ABU3ZQV8_9GAMM</name>
<keyword evidence="2 4" id="KW-0807">Transducer</keyword>
<dbReference type="SUPFAM" id="SSF58104">
    <property type="entry name" value="Methyl-accepting chemotaxis protein (MCP) signaling domain"/>
    <property type="match status" value="1"/>
</dbReference>
<reference evidence="9 10" key="1">
    <citation type="submission" date="2023-10" db="EMBL/GenBank/DDBJ databases">
        <title>Marine bacteria isolated from horseshoe crab.</title>
        <authorList>
            <person name="Cheng T.H."/>
        </authorList>
    </citation>
    <scope>NUCLEOTIDE SEQUENCE [LARGE SCALE GENOMIC DNA]</scope>
    <source>
        <strain evidence="9 10">HSC6</strain>
    </source>
</reference>
<organism evidence="9 10">
    <name type="scientific">Photobacterium rosenbergii</name>
    <dbReference type="NCBI Taxonomy" id="294936"/>
    <lineage>
        <taxon>Bacteria</taxon>
        <taxon>Pseudomonadati</taxon>
        <taxon>Pseudomonadota</taxon>
        <taxon>Gammaproteobacteria</taxon>
        <taxon>Vibrionales</taxon>
        <taxon>Vibrionaceae</taxon>
        <taxon>Photobacterium</taxon>
    </lineage>
</organism>
<protein>
    <submittedName>
        <fullName evidence="9">Methyl-accepting chemotaxis protein</fullName>
    </submittedName>
</protein>
<evidence type="ECO:0000313" key="9">
    <source>
        <dbReference type="EMBL" id="MDV5172419.1"/>
    </source>
</evidence>
<dbReference type="PROSITE" id="PS50885">
    <property type="entry name" value="HAMP"/>
    <property type="match status" value="1"/>
</dbReference>
<feature type="compositionally biased region" description="Low complexity" evidence="5">
    <location>
        <begin position="457"/>
        <end position="471"/>
    </location>
</feature>
<evidence type="ECO:0000256" key="4">
    <source>
        <dbReference type="PROSITE-ProRule" id="PRU00284"/>
    </source>
</evidence>
<dbReference type="SMART" id="SM00283">
    <property type="entry name" value="MA"/>
    <property type="match status" value="1"/>
</dbReference>
<dbReference type="RefSeq" id="WP_317525217.1">
    <property type="nucleotide sequence ID" value="NZ_JAWJZI010000030.1"/>
</dbReference>
<comment type="similarity">
    <text evidence="3">Belongs to the methyl-accepting chemotaxis (MCP) protein family.</text>
</comment>
<dbReference type="Pfam" id="PF00015">
    <property type="entry name" value="MCPsignal"/>
    <property type="match status" value="1"/>
</dbReference>
<feature type="domain" description="HAMP" evidence="8">
    <location>
        <begin position="334"/>
        <end position="387"/>
    </location>
</feature>
<comment type="subcellular location">
    <subcellularLocation>
        <location evidence="1">Membrane</location>
    </subcellularLocation>
</comment>
<keyword evidence="6" id="KW-1133">Transmembrane helix</keyword>
<evidence type="ECO:0000259" key="7">
    <source>
        <dbReference type="PROSITE" id="PS50111"/>
    </source>
</evidence>
<sequence length="682" mass="74728">MISPLKHLTIRQTLLVTFCVPTLMLLSIIGWQTHQLMEKSDQADIAQETVALFRLYDEVAHQFAVERGLTAGVIGAKGQGPQVQALRKQRSVADNAYQALLAFTPQSLSSQSVSPLLEAVRSELEQRQGIRQQVDSLQLVDSPFAYYSNVNRLALDNLAILLAQISNADLKQELQGLLQLLVVKEQAGMARGALNGVFASKQSSLDRYAQIQGYINDEAYAVRQARLLLSGQNLQQLDAIIRSPTWLQVMDIQQQFLGQKNALSGVIGPKAPSWFGLATERIAAVKGLRDVMAADLAAKVQAEKQFVTNQLWFFAAIVAFVVAPLILFTVVSLRRLTQRVAAFSAQLSTMAATKDLTIRLADDRDDEIGEIGKKLDRLSDSVSDTLNKAHRVANQTQHEMAEMVKLIALARTDSQETHTRCDSIATAMTEMAQTSEQVAGITNDAQRSTELARESAESSYAQSEQSQQTTSRLLESVNETYQCIETLEQQMEGVTDILDTINAISEQTNLLALNAAIEAARAGEQGRGFAVVADEVRTLAQRSKKSTEDIRQLLDGITQNAKASYINMQQSREATVETQGVVSEARALVEGLIGNVNEIAEFNIGIATAASQQSQTAHSVDVDVDGLLDLAGNTMQAIADIHDEMNLIKQRMTELSLEVDKFHIRTTNQSPESSEFSITASH</sequence>
<feature type="transmembrane region" description="Helical" evidence="6">
    <location>
        <begin position="311"/>
        <end position="333"/>
    </location>
</feature>
<accession>A0ABU3ZQV8</accession>
<evidence type="ECO:0000313" key="10">
    <source>
        <dbReference type="Proteomes" id="UP001186452"/>
    </source>
</evidence>
<comment type="caution">
    <text evidence="9">The sequence shown here is derived from an EMBL/GenBank/DDBJ whole genome shotgun (WGS) entry which is preliminary data.</text>
</comment>
<dbReference type="Pfam" id="PF00672">
    <property type="entry name" value="HAMP"/>
    <property type="match status" value="1"/>
</dbReference>
<feature type="transmembrane region" description="Helical" evidence="6">
    <location>
        <begin position="12"/>
        <end position="31"/>
    </location>
</feature>
<evidence type="ECO:0000256" key="3">
    <source>
        <dbReference type="ARBA" id="ARBA00029447"/>
    </source>
</evidence>
<gene>
    <name evidence="9" type="ORF">R2X38_25785</name>
</gene>
<dbReference type="PANTHER" id="PTHR32089:SF120">
    <property type="entry name" value="METHYL-ACCEPTING CHEMOTAXIS PROTEIN TLPQ"/>
    <property type="match status" value="1"/>
</dbReference>
<dbReference type="Pfam" id="PF08376">
    <property type="entry name" value="NIT"/>
    <property type="match status" value="1"/>
</dbReference>
<dbReference type="InterPro" id="IPR003660">
    <property type="entry name" value="HAMP_dom"/>
</dbReference>
<evidence type="ECO:0000256" key="1">
    <source>
        <dbReference type="ARBA" id="ARBA00004370"/>
    </source>
</evidence>
<dbReference type="EMBL" id="JAWJZI010000030">
    <property type="protein sequence ID" value="MDV5172419.1"/>
    <property type="molecule type" value="Genomic_DNA"/>
</dbReference>
<proteinExistence type="inferred from homology"/>
<dbReference type="InterPro" id="IPR013587">
    <property type="entry name" value="Nitrate/nitrite_sensing"/>
</dbReference>
<dbReference type="InterPro" id="IPR004090">
    <property type="entry name" value="Chemotax_Me-accpt_rcpt"/>
</dbReference>
<dbReference type="Proteomes" id="UP001186452">
    <property type="component" value="Unassembled WGS sequence"/>
</dbReference>
<evidence type="ECO:0000259" key="8">
    <source>
        <dbReference type="PROSITE" id="PS50885"/>
    </source>
</evidence>
<dbReference type="InterPro" id="IPR004089">
    <property type="entry name" value="MCPsignal_dom"/>
</dbReference>
<dbReference type="PANTHER" id="PTHR32089">
    <property type="entry name" value="METHYL-ACCEPTING CHEMOTAXIS PROTEIN MCPB"/>
    <property type="match status" value="1"/>
</dbReference>
<keyword evidence="10" id="KW-1185">Reference proteome</keyword>
<dbReference type="CDD" id="cd11386">
    <property type="entry name" value="MCP_signal"/>
    <property type="match status" value="1"/>
</dbReference>
<dbReference type="PRINTS" id="PR00260">
    <property type="entry name" value="CHEMTRNSDUCR"/>
</dbReference>
<dbReference type="PROSITE" id="PS50111">
    <property type="entry name" value="CHEMOTAXIS_TRANSDUC_2"/>
    <property type="match status" value="1"/>
</dbReference>
<evidence type="ECO:0000256" key="5">
    <source>
        <dbReference type="SAM" id="MobiDB-lite"/>
    </source>
</evidence>
<evidence type="ECO:0000256" key="6">
    <source>
        <dbReference type="SAM" id="Phobius"/>
    </source>
</evidence>